<dbReference type="eggNOG" id="COG2814">
    <property type="taxonomic scope" value="Bacteria"/>
</dbReference>
<name>A0A0U1P6A3_PHOLE</name>
<sequence>MRNQHRTAQQLPLFTLITLYTIIFLGSAGFFITIPAYVSLFLTDHSLEFAKSMPIEQRRMLFGTVMSAAPFISMFFTPFIARFADKFSRKTVIAICLVIAAIGFALPIYAIVVSSVIILFVGNMINSLGSASQPIAQAILADNSEGKNKATLMSLVAVVMTAAMSFGPALGSKLSASYGAQAPFYACLLIAIVSLALLFIIRLPIQNTVKEENPFSFAKPLKRSQKGLLNCLFIVFICQFSWSLYFQNIAFIFPQKWNIAVESEFYQYFMMGIGIVMIFSLLLLPHLILKRFSVSSALRVTTALSAIGMLLLAITPTPTSHVLAMIFTATMVALCFPLYITALSDRASDIDQGWAMALSSAMVGLAWTLTGYLTAMMVNVHLLLPTGIAVIGYLAAMVVVPTQNTTTEKKTRSELEAE</sequence>
<dbReference type="GO" id="GO:0022857">
    <property type="term" value="F:transmembrane transporter activity"/>
    <property type="evidence" value="ECO:0007669"/>
    <property type="project" value="InterPro"/>
</dbReference>
<accession>A0A0U1P6A3</accession>
<feature type="transmembrane region" description="Helical" evidence="7">
    <location>
        <begin position="152"/>
        <end position="170"/>
    </location>
</feature>
<dbReference type="Gene3D" id="1.20.1250.20">
    <property type="entry name" value="MFS general substrate transporter like domains"/>
    <property type="match status" value="1"/>
</dbReference>
<evidence type="ECO:0000256" key="2">
    <source>
        <dbReference type="ARBA" id="ARBA00022448"/>
    </source>
</evidence>
<feature type="transmembrane region" description="Helical" evidence="7">
    <location>
        <begin position="380"/>
        <end position="400"/>
    </location>
</feature>
<keyword evidence="4 7" id="KW-0812">Transmembrane</keyword>
<evidence type="ECO:0000256" key="4">
    <source>
        <dbReference type="ARBA" id="ARBA00022692"/>
    </source>
</evidence>
<evidence type="ECO:0000259" key="8">
    <source>
        <dbReference type="PROSITE" id="PS50850"/>
    </source>
</evidence>
<evidence type="ECO:0000256" key="5">
    <source>
        <dbReference type="ARBA" id="ARBA00022989"/>
    </source>
</evidence>
<gene>
    <name evidence="9" type="ORF">PLEI_1538</name>
</gene>
<proteinExistence type="predicted"/>
<feature type="transmembrane region" description="Helical" evidence="7">
    <location>
        <begin position="182"/>
        <end position="201"/>
    </location>
</feature>
<dbReference type="RefSeq" id="WP_023932389.1">
    <property type="nucleotide sequence ID" value="NZ_DF196819.1"/>
</dbReference>
<dbReference type="GO" id="GO:0005886">
    <property type="term" value="C:plasma membrane"/>
    <property type="evidence" value="ECO:0007669"/>
    <property type="project" value="UniProtKB-SubCell"/>
</dbReference>
<dbReference type="SUPFAM" id="SSF103473">
    <property type="entry name" value="MFS general substrate transporter"/>
    <property type="match status" value="1"/>
</dbReference>
<evidence type="ECO:0000313" key="9">
    <source>
        <dbReference type="EMBL" id="GAD29884.1"/>
    </source>
</evidence>
<evidence type="ECO:0000256" key="3">
    <source>
        <dbReference type="ARBA" id="ARBA00022475"/>
    </source>
</evidence>
<keyword evidence="2" id="KW-0813">Transport</keyword>
<dbReference type="PROSITE" id="PS50850">
    <property type="entry name" value="MFS"/>
    <property type="match status" value="1"/>
</dbReference>
<protein>
    <submittedName>
        <fullName evidence="9">Major Facilitator Superfamily protein</fullName>
    </submittedName>
</protein>
<dbReference type="Pfam" id="PF07690">
    <property type="entry name" value="MFS_1"/>
    <property type="match status" value="1"/>
</dbReference>
<dbReference type="InterPro" id="IPR036259">
    <property type="entry name" value="MFS_trans_sf"/>
</dbReference>
<comment type="subcellular location">
    <subcellularLocation>
        <location evidence="1">Cell membrane</location>
        <topology evidence="1">Multi-pass membrane protein</topology>
    </subcellularLocation>
</comment>
<keyword evidence="3" id="KW-1003">Cell membrane</keyword>
<reference evidence="10" key="1">
    <citation type="submission" date="2012-12" db="EMBL/GenBank/DDBJ databases">
        <title>Genome Sequence of Photobacterium leiognathi lrivu.4.1.</title>
        <authorList>
            <person name="Urbanczyk H."/>
            <person name="Ogura Y."/>
            <person name="Hayashi T."/>
            <person name="Dunlap P.V."/>
        </authorList>
    </citation>
    <scope>NUCLEOTIDE SEQUENCE [LARGE SCALE GENOMIC DNA]</scope>
    <source>
        <strain evidence="10">lrivu.4.1</strain>
    </source>
</reference>
<feature type="transmembrane region" description="Helical" evidence="7">
    <location>
        <begin position="265"/>
        <end position="284"/>
    </location>
</feature>
<keyword evidence="6 7" id="KW-0472">Membrane</keyword>
<evidence type="ECO:0000256" key="6">
    <source>
        <dbReference type="ARBA" id="ARBA00023136"/>
    </source>
</evidence>
<feature type="transmembrane region" description="Helical" evidence="7">
    <location>
        <begin position="354"/>
        <end position="374"/>
    </location>
</feature>
<feature type="transmembrane region" description="Helical" evidence="7">
    <location>
        <begin position="92"/>
        <end position="111"/>
    </location>
</feature>
<evidence type="ECO:0000256" key="7">
    <source>
        <dbReference type="SAM" id="Phobius"/>
    </source>
</evidence>
<evidence type="ECO:0000256" key="1">
    <source>
        <dbReference type="ARBA" id="ARBA00004651"/>
    </source>
</evidence>
<evidence type="ECO:0000313" key="10">
    <source>
        <dbReference type="Proteomes" id="UP000030675"/>
    </source>
</evidence>
<dbReference type="Proteomes" id="UP000030675">
    <property type="component" value="Unassembled WGS sequence"/>
</dbReference>
<dbReference type="HOGENOM" id="CLU_001265_10_11_6"/>
<dbReference type="PANTHER" id="PTHR23517:SF3">
    <property type="entry name" value="INTEGRAL MEMBRANE TRANSPORT PROTEIN"/>
    <property type="match status" value="1"/>
</dbReference>
<dbReference type="PANTHER" id="PTHR23517">
    <property type="entry name" value="RESISTANCE PROTEIN MDTM, PUTATIVE-RELATED-RELATED"/>
    <property type="match status" value="1"/>
</dbReference>
<feature type="transmembrane region" description="Helical" evidence="7">
    <location>
        <begin position="117"/>
        <end position="140"/>
    </location>
</feature>
<feature type="domain" description="Major facilitator superfamily (MFS) profile" evidence="8">
    <location>
        <begin position="15"/>
        <end position="404"/>
    </location>
</feature>
<dbReference type="InterPro" id="IPR020846">
    <property type="entry name" value="MFS_dom"/>
</dbReference>
<feature type="transmembrane region" description="Helical" evidence="7">
    <location>
        <begin position="227"/>
        <end position="245"/>
    </location>
</feature>
<feature type="transmembrane region" description="Helical" evidence="7">
    <location>
        <begin position="296"/>
        <end position="315"/>
    </location>
</feature>
<dbReference type="EMBL" id="DF196819">
    <property type="protein sequence ID" value="GAD29884.1"/>
    <property type="molecule type" value="Genomic_DNA"/>
</dbReference>
<organism evidence="9 10">
    <name type="scientific">Photobacterium leiognathi lrivu.4.1</name>
    <dbReference type="NCBI Taxonomy" id="1248232"/>
    <lineage>
        <taxon>Bacteria</taxon>
        <taxon>Pseudomonadati</taxon>
        <taxon>Pseudomonadota</taxon>
        <taxon>Gammaproteobacteria</taxon>
        <taxon>Vibrionales</taxon>
        <taxon>Vibrionaceae</taxon>
        <taxon>Photobacterium</taxon>
    </lineage>
</organism>
<feature type="transmembrane region" description="Helical" evidence="7">
    <location>
        <begin position="60"/>
        <end position="80"/>
    </location>
</feature>
<dbReference type="AlphaFoldDB" id="A0A0U1P6A3"/>
<feature type="transmembrane region" description="Helical" evidence="7">
    <location>
        <begin position="12"/>
        <end position="40"/>
    </location>
</feature>
<dbReference type="InterPro" id="IPR011701">
    <property type="entry name" value="MFS"/>
</dbReference>
<dbReference type="InterPro" id="IPR050171">
    <property type="entry name" value="MFS_Transporters"/>
</dbReference>
<keyword evidence="5 7" id="KW-1133">Transmembrane helix</keyword>
<feature type="transmembrane region" description="Helical" evidence="7">
    <location>
        <begin position="321"/>
        <end position="342"/>
    </location>
</feature>